<dbReference type="GO" id="GO:0006629">
    <property type="term" value="P:lipid metabolic process"/>
    <property type="evidence" value="ECO:0007669"/>
    <property type="project" value="UniProtKB-KW"/>
</dbReference>
<dbReference type="eggNOG" id="COG3176">
    <property type="taxonomic scope" value="Bacteria"/>
</dbReference>
<keyword evidence="2" id="KW-0444">Lipid biosynthesis</keyword>
<dbReference type="Gene3D" id="3.40.630.30">
    <property type="match status" value="1"/>
</dbReference>
<comment type="caution">
    <text evidence="6">The sequence shown here is derived from an EMBL/GenBank/DDBJ whole genome shotgun (WGS) entry which is preliminary data.</text>
</comment>
<proteinExistence type="predicted"/>
<keyword evidence="4" id="KW-0443">Lipid metabolism</keyword>
<evidence type="ECO:0000256" key="5">
    <source>
        <dbReference type="ARBA" id="ARBA00023315"/>
    </source>
</evidence>
<evidence type="ECO:0008006" key="8">
    <source>
        <dbReference type="Google" id="ProtNLM"/>
    </source>
</evidence>
<keyword evidence="3" id="KW-0808">Transferase</keyword>
<dbReference type="PANTHER" id="PTHR37323:SF1">
    <property type="entry name" value="L-ORNITHINE N(ALPHA)-ACYLTRANSFERASE"/>
    <property type="match status" value="1"/>
</dbReference>
<reference evidence="6 7" key="1">
    <citation type="journal article" date="2011" name="J. Bacteriol.">
        <title>Genome sequence of Chthoniobacter flavus Ellin428, an aerobic heterotrophic soil bacterium.</title>
        <authorList>
            <person name="Kant R."/>
            <person name="van Passel M.W."/>
            <person name="Palva A."/>
            <person name="Lucas S."/>
            <person name="Lapidus A."/>
            <person name="Glavina Del Rio T."/>
            <person name="Dalin E."/>
            <person name="Tice H."/>
            <person name="Bruce D."/>
            <person name="Goodwin L."/>
            <person name="Pitluck S."/>
            <person name="Larimer F.W."/>
            <person name="Land M.L."/>
            <person name="Hauser L."/>
            <person name="Sangwan P."/>
            <person name="de Vos W.M."/>
            <person name="Janssen P.H."/>
            <person name="Smidt H."/>
        </authorList>
    </citation>
    <scope>NUCLEOTIDE SEQUENCE [LARGE SCALE GENOMIC DNA]</scope>
    <source>
        <strain evidence="6 7">Ellin428</strain>
    </source>
</reference>
<keyword evidence="5" id="KW-0012">Acyltransferase</keyword>
<dbReference type="RefSeq" id="WP_006983675.1">
    <property type="nucleotide sequence ID" value="NZ_ABVL01000040.1"/>
</dbReference>
<dbReference type="STRING" id="497964.CfE428DRAFT_6357"/>
<sequence>MNTLPESPRSHAPRATYAVRLARDAGDIEAAQRLRFEVFNLELNEGLDAAYLSGLDADQFDECCDHLLVEDTRTGSVVGTYRLQTGQLAAANHGYYSAQEFDFSPFEPIRCETVELGRACVHKDHRKLAVLNLLWRGIAVYATERKARYLIGCSSLTSQDAAAGLAMYQALTAEHLVEERFRTEAIGAYRIAGELPCSNLPSVPKLLRAYLSIGAKICGPPALDQDFKTIDFLTLLDLRALPTAVRNHFLG</sequence>
<dbReference type="InterPro" id="IPR052351">
    <property type="entry name" value="Ornithine_N-alpha-AT"/>
</dbReference>
<dbReference type="PANTHER" id="PTHR37323">
    <property type="entry name" value="GCN5-RELATED N-ACETYLTRANSFERASE"/>
    <property type="match status" value="1"/>
</dbReference>
<dbReference type="InParanoid" id="B4DBR6"/>
<evidence type="ECO:0000256" key="1">
    <source>
        <dbReference type="ARBA" id="ARBA00005189"/>
    </source>
</evidence>
<evidence type="ECO:0000313" key="7">
    <source>
        <dbReference type="Proteomes" id="UP000005824"/>
    </source>
</evidence>
<organism evidence="6 7">
    <name type="scientific">Chthoniobacter flavus Ellin428</name>
    <dbReference type="NCBI Taxonomy" id="497964"/>
    <lineage>
        <taxon>Bacteria</taxon>
        <taxon>Pseudomonadati</taxon>
        <taxon>Verrucomicrobiota</taxon>
        <taxon>Spartobacteria</taxon>
        <taxon>Chthoniobacterales</taxon>
        <taxon>Chthoniobacteraceae</taxon>
        <taxon>Chthoniobacter</taxon>
    </lineage>
</organism>
<dbReference type="GO" id="GO:0016746">
    <property type="term" value="F:acyltransferase activity"/>
    <property type="evidence" value="ECO:0007669"/>
    <property type="project" value="UniProtKB-KW"/>
</dbReference>
<dbReference type="InterPro" id="IPR016181">
    <property type="entry name" value="Acyl_CoA_acyltransferase"/>
</dbReference>
<evidence type="ECO:0000256" key="3">
    <source>
        <dbReference type="ARBA" id="ARBA00022679"/>
    </source>
</evidence>
<evidence type="ECO:0000256" key="4">
    <source>
        <dbReference type="ARBA" id="ARBA00023098"/>
    </source>
</evidence>
<dbReference type="SUPFAM" id="SSF55729">
    <property type="entry name" value="Acyl-CoA N-acyltransferases (Nat)"/>
    <property type="match status" value="1"/>
</dbReference>
<evidence type="ECO:0000313" key="6">
    <source>
        <dbReference type="EMBL" id="EDY16095.1"/>
    </source>
</evidence>
<keyword evidence="7" id="KW-1185">Reference proteome</keyword>
<dbReference type="AlphaFoldDB" id="B4DBR6"/>
<accession>B4DBR6</accession>
<dbReference type="Pfam" id="PF13444">
    <property type="entry name" value="Acetyltransf_5"/>
    <property type="match status" value="1"/>
</dbReference>
<dbReference type="EMBL" id="ABVL01000040">
    <property type="protein sequence ID" value="EDY16095.1"/>
    <property type="molecule type" value="Genomic_DNA"/>
</dbReference>
<dbReference type="Proteomes" id="UP000005824">
    <property type="component" value="Unassembled WGS sequence"/>
</dbReference>
<protein>
    <recommendedName>
        <fullName evidence="8">Hemolysin</fullName>
    </recommendedName>
</protein>
<comment type="pathway">
    <text evidence="1">Lipid metabolism.</text>
</comment>
<gene>
    <name evidence="6" type="ORF">CfE428DRAFT_6357</name>
</gene>
<name>B4DBR6_9BACT</name>
<evidence type="ECO:0000256" key="2">
    <source>
        <dbReference type="ARBA" id="ARBA00022516"/>
    </source>
</evidence>